<feature type="signal peptide" evidence="6">
    <location>
        <begin position="1"/>
        <end position="20"/>
    </location>
</feature>
<sequence length="243" mass="24904">MLGVFSPCNALLLPAFFANIATSRATLLSLGSVFRAACLPPWSLSDWVWDGWAEPSSSTAASCSAEPNGLIAPGLFTAFRGGIDLSRLVPGRPRPVAGSLAGTFALGAVSGVAGFCTGPVVGAILTLALSSASPARGGTLLGLYGVGMVLPIMFIALLVRKLGHRSVSSRAAIPCGQVAPAHDLVDDGRFTVLVGWILIFTNGTAAVPELLPSNWNAAFENLGRQVDAAVPSWAWTALVGACC</sequence>
<organism evidence="8 9">
    <name type="scientific">Paeniglutamicibacter sulfureus</name>
    <dbReference type="NCBI Taxonomy" id="43666"/>
    <lineage>
        <taxon>Bacteria</taxon>
        <taxon>Bacillati</taxon>
        <taxon>Actinomycetota</taxon>
        <taxon>Actinomycetes</taxon>
        <taxon>Micrococcales</taxon>
        <taxon>Micrococcaceae</taxon>
        <taxon>Paeniglutamicibacter</taxon>
    </lineage>
</organism>
<protein>
    <recommendedName>
        <fullName evidence="7">Cytochrome C biogenesis protein transmembrane domain-containing protein</fullName>
    </recommendedName>
</protein>
<keyword evidence="9" id="KW-1185">Reference proteome</keyword>
<name>A0ABU2BHA4_9MICC</name>
<dbReference type="Proteomes" id="UP001183817">
    <property type="component" value="Unassembled WGS sequence"/>
</dbReference>
<evidence type="ECO:0000256" key="6">
    <source>
        <dbReference type="SAM" id="SignalP"/>
    </source>
</evidence>
<accession>A0ABU2BHA4</accession>
<evidence type="ECO:0000256" key="2">
    <source>
        <dbReference type="ARBA" id="ARBA00022692"/>
    </source>
</evidence>
<comment type="caution">
    <text evidence="8">The sequence shown here is derived from an EMBL/GenBank/DDBJ whole genome shotgun (WGS) entry which is preliminary data.</text>
</comment>
<evidence type="ECO:0000313" key="9">
    <source>
        <dbReference type="Proteomes" id="UP001183817"/>
    </source>
</evidence>
<evidence type="ECO:0000256" key="3">
    <source>
        <dbReference type="ARBA" id="ARBA00022989"/>
    </source>
</evidence>
<feature type="transmembrane region" description="Helical" evidence="5">
    <location>
        <begin position="104"/>
        <end position="129"/>
    </location>
</feature>
<evidence type="ECO:0000313" key="8">
    <source>
        <dbReference type="EMBL" id="MDR7358036.1"/>
    </source>
</evidence>
<dbReference type="InterPro" id="IPR003834">
    <property type="entry name" value="Cyt_c_assmbl_TM_dom"/>
</dbReference>
<feature type="chain" id="PRO_5046825171" description="Cytochrome C biogenesis protein transmembrane domain-containing protein" evidence="6">
    <location>
        <begin position="21"/>
        <end position="243"/>
    </location>
</feature>
<evidence type="ECO:0000256" key="1">
    <source>
        <dbReference type="ARBA" id="ARBA00004141"/>
    </source>
</evidence>
<evidence type="ECO:0000259" key="7">
    <source>
        <dbReference type="Pfam" id="PF02683"/>
    </source>
</evidence>
<dbReference type="RefSeq" id="WP_310289705.1">
    <property type="nucleotide sequence ID" value="NZ_BAAAWO010000001.1"/>
</dbReference>
<keyword evidence="2 5" id="KW-0812">Transmembrane</keyword>
<dbReference type="Pfam" id="PF02683">
    <property type="entry name" value="DsbD_TM"/>
    <property type="match status" value="1"/>
</dbReference>
<keyword evidence="3 5" id="KW-1133">Transmembrane helix</keyword>
<feature type="transmembrane region" description="Helical" evidence="5">
    <location>
        <begin position="141"/>
        <end position="159"/>
    </location>
</feature>
<feature type="domain" description="Cytochrome C biogenesis protein transmembrane" evidence="7">
    <location>
        <begin position="96"/>
        <end position="162"/>
    </location>
</feature>
<gene>
    <name evidence="8" type="ORF">J2S64_001727</name>
</gene>
<dbReference type="EMBL" id="JAVDYI010000001">
    <property type="protein sequence ID" value="MDR7358036.1"/>
    <property type="molecule type" value="Genomic_DNA"/>
</dbReference>
<proteinExistence type="predicted"/>
<reference evidence="8 9" key="1">
    <citation type="submission" date="2023-07" db="EMBL/GenBank/DDBJ databases">
        <title>Sequencing the genomes of 1000 actinobacteria strains.</title>
        <authorList>
            <person name="Klenk H.-P."/>
        </authorList>
    </citation>
    <scope>NUCLEOTIDE SEQUENCE [LARGE SCALE GENOMIC DNA]</scope>
    <source>
        <strain evidence="8 9">DSM 20167</strain>
    </source>
</reference>
<evidence type="ECO:0000256" key="4">
    <source>
        <dbReference type="ARBA" id="ARBA00023136"/>
    </source>
</evidence>
<keyword evidence="4 5" id="KW-0472">Membrane</keyword>
<keyword evidence="6" id="KW-0732">Signal</keyword>
<evidence type="ECO:0000256" key="5">
    <source>
        <dbReference type="SAM" id="Phobius"/>
    </source>
</evidence>
<comment type="subcellular location">
    <subcellularLocation>
        <location evidence="1">Membrane</location>
        <topology evidence="1">Multi-pass membrane protein</topology>
    </subcellularLocation>
</comment>